<dbReference type="PANTHER" id="PTHR43719:SF28">
    <property type="entry name" value="PEROXIDE STRESS-ACTIVATED HISTIDINE KINASE MAK1-RELATED"/>
    <property type="match status" value="1"/>
</dbReference>
<dbReference type="AlphaFoldDB" id="A0A1Y0HQV4"/>
<keyword evidence="1 2" id="KW-0597">Phosphoprotein</keyword>
<organism evidence="4 5">
    <name type="scientific">Sulfurospirillum diekertiae</name>
    <dbReference type="NCBI Taxonomy" id="1854492"/>
    <lineage>
        <taxon>Bacteria</taxon>
        <taxon>Pseudomonadati</taxon>
        <taxon>Campylobacterota</taxon>
        <taxon>Epsilonproteobacteria</taxon>
        <taxon>Campylobacterales</taxon>
        <taxon>Sulfurospirillaceae</taxon>
        <taxon>Sulfurospirillum</taxon>
    </lineage>
</organism>
<dbReference type="SUPFAM" id="SSF52172">
    <property type="entry name" value="CheY-like"/>
    <property type="match status" value="1"/>
</dbReference>
<accession>A0A1Y0HQV4</accession>
<evidence type="ECO:0000256" key="2">
    <source>
        <dbReference type="PROSITE-ProRule" id="PRU00169"/>
    </source>
</evidence>
<dbReference type="PANTHER" id="PTHR43719">
    <property type="entry name" value="TWO-COMPONENT HISTIDINE KINASE"/>
    <property type="match status" value="1"/>
</dbReference>
<protein>
    <submittedName>
        <fullName evidence="4">Transcriptional regulatory protein SrrA</fullName>
    </submittedName>
</protein>
<gene>
    <name evidence="4" type="ORF">Sdiek1_2545</name>
</gene>
<dbReference type="KEGG" id="suls:Sdiek1_2545"/>
<dbReference type="GO" id="GO:0000160">
    <property type="term" value="P:phosphorelay signal transduction system"/>
    <property type="evidence" value="ECO:0007669"/>
    <property type="project" value="InterPro"/>
</dbReference>
<proteinExistence type="predicted"/>
<dbReference type="InterPro" id="IPR011006">
    <property type="entry name" value="CheY-like_superfamily"/>
</dbReference>
<dbReference type="CDD" id="cd17546">
    <property type="entry name" value="REC_hyHK_CKI1_RcsC-like"/>
    <property type="match status" value="1"/>
</dbReference>
<dbReference type="SMART" id="SM00448">
    <property type="entry name" value="REC"/>
    <property type="match status" value="1"/>
</dbReference>
<feature type="modified residue" description="4-aspartylphosphate" evidence="2">
    <location>
        <position position="53"/>
    </location>
</feature>
<reference evidence="5" key="1">
    <citation type="submission" date="2017-05" db="EMBL/GenBank/DDBJ databases">
        <title>Dechlorination kinetics govern the competition between two new strains of the genus Sulfurospirillum.</title>
        <authorList>
            <person name="Buttet G.F."/>
            <person name="Murray A.M."/>
            <person name="Goris T."/>
            <person name="Burion M."/>
            <person name="Lin B."/>
            <person name="Rolle M."/>
            <person name="Maillard J."/>
        </authorList>
    </citation>
    <scope>NUCLEOTIDE SEQUENCE [LARGE SCALE GENOMIC DNA]</scope>
    <source>
        <strain evidence="5">SL2-1</strain>
    </source>
</reference>
<dbReference type="InterPro" id="IPR050956">
    <property type="entry name" value="2C_system_His_kinase"/>
</dbReference>
<sequence>MLKVLIVDDNDNNRLTLNLLLEEVDNVEVYEAEDGQIAVEMCVKQNFDLIFMDIMMPHMDGFEATKLIRQVQKKCMIIALSALDDQVSKNKMLSLGAEDYLTKPIDAELFCTRIKHYIRIIRHRDKETKTASNVLNPFNTKVYSRNTTFRIEKEESLGEFWDYWLNGEKNIIDLSDCVRLIYGFGLWLLKNEHSFTIVMEESPEKVYMMLLHKGAIKNSIIKNILLKHFAHAKYILTKEMLSFQLDIEKKTPLKVQKATVEISDEAKKVLEKTHDNVLSATEYIDNNIISFMGKIDGLEVINDEIDKAILDFERDPNKRTATIICENFQEYADLLAELVDFEHLGFSVQTLINFLSTLTEDQFEKTKVKKLSSMLLNLLHDLASWRENVFITRVARDIHYLDASLLSSCIQIEAIFEEKSADISGDDEIEFF</sequence>
<dbReference type="EMBL" id="CP021416">
    <property type="protein sequence ID" value="ARU49695.1"/>
    <property type="molecule type" value="Genomic_DNA"/>
</dbReference>
<dbReference type="InterPro" id="IPR001789">
    <property type="entry name" value="Sig_transdc_resp-reg_receiver"/>
</dbReference>
<dbReference type="RefSeq" id="WP_087439396.1">
    <property type="nucleotide sequence ID" value="NZ_CP021416.1"/>
</dbReference>
<evidence type="ECO:0000313" key="5">
    <source>
        <dbReference type="Proteomes" id="UP000196005"/>
    </source>
</evidence>
<dbReference type="Proteomes" id="UP000196005">
    <property type="component" value="Chromosome"/>
</dbReference>
<feature type="domain" description="Response regulatory" evidence="3">
    <location>
        <begin position="3"/>
        <end position="118"/>
    </location>
</feature>
<name>A0A1Y0HQV4_9BACT</name>
<dbReference type="OrthoDB" id="9816343at2"/>
<evidence type="ECO:0000313" key="4">
    <source>
        <dbReference type="EMBL" id="ARU49695.1"/>
    </source>
</evidence>
<dbReference type="Pfam" id="PF00072">
    <property type="entry name" value="Response_reg"/>
    <property type="match status" value="1"/>
</dbReference>
<dbReference type="PROSITE" id="PS50110">
    <property type="entry name" value="RESPONSE_REGULATORY"/>
    <property type="match status" value="1"/>
</dbReference>
<evidence type="ECO:0000259" key="3">
    <source>
        <dbReference type="PROSITE" id="PS50110"/>
    </source>
</evidence>
<keyword evidence="5" id="KW-1185">Reference proteome</keyword>
<evidence type="ECO:0000256" key="1">
    <source>
        <dbReference type="ARBA" id="ARBA00022553"/>
    </source>
</evidence>
<dbReference type="Gene3D" id="3.40.50.2300">
    <property type="match status" value="1"/>
</dbReference>